<sequence length="137" mass="14809">MGHDVCLFACKYSNEDGKRVTTVVQSVDVEKRPSSTFLGFRSKEGVLSIGFRIKQGTLLVSPSPPAHLQEDTRQPHPPGLSVVLRLLTYALPATSPDARHAATREYCECRCAPAAGVTLAGDATQECATFSTDSEER</sequence>
<dbReference type="AlphaFoldDB" id="A0A4C1TK22"/>
<gene>
    <name evidence="1" type="ORF">EVAR_6978_1</name>
</gene>
<comment type="caution">
    <text evidence="1">The sequence shown here is derived from an EMBL/GenBank/DDBJ whole genome shotgun (WGS) entry which is preliminary data.</text>
</comment>
<name>A0A4C1TK22_EUMVA</name>
<protein>
    <submittedName>
        <fullName evidence="1">Uncharacterized protein</fullName>
    </submittedName>
</protein>
<evidence type="ECO:0000313" key="2">
    <source>
        <dbReference type="Proteomes" id="UP000299102"/>
    </source>
</evidence>
<accession>A0A4C1TK22</accession>
<reference evidence="1 2" key="1">
    <citation type="journal article" date="2019" name="Commun. Biol.">
        <title>The bagworm genome reveals a unique fibroin gene that provides high tensile strength.</title>
        <authorList>
            <person name="Kono N."/>
            <person name="Nakamura H."/>
            <person name="Ohtoshi R."/>
            <person name="Tomita M."/>
            <person name="Numata K."/>
            <person name="Arakawa K."/>
        </authorList>
    </citation>
    <scope>NUCLEOTIDE SEQUENCE [LARGE SCALE GENOMIC DNA]</scope>
</reference>
<dbReference type="Proteomes" id="UP000299102">
    <property type="component" value="Unassembled WGS sequence"/>
</dbReference>
<proteinExistence type="predicted"/>
<dbReference type="EMBL" id="BGZK01000058">
    <property type="protein sequence ID" value="GBP13641.1"/>
    <property type="molecule type" value="Genomic_DNA"/>
</dbReference>
<organism evidence="1 2">
    <name type="scientific">Eumeta variegata</name>
    <name type="common">Bagworm moth</name>
    <name type="synonym">Eumeta japonica</name>
    <dbReference type="NCBI Taxonomy" id="151549"/>
    <lineage>
        <taxon>Eukaryota</taxon>
        <taxon>Metazoa</taxon>
        <taxon>Ecdysozoa</taxon>
        <taxon>Arthropoda</taxon>
        <taxon>Hexapoda</taxon>
        <taxon>Insecta</taxon>
        <taxon>Pterygota</taxon>
        <taxon>Neoptera</taxon>
        <taxon>Endopterygota</taxon>
        <taxon>Lepidoptera</taxon>
        <taxon>Glossata</taxon>
        <taxon>Ditrysia</taxon>
        <taxon>Tineoidea</taxon>
        <taxon>Psychidae</taxon>
        <taxon>Oiketicinae</taxon>
        <taxon>Eumeta</taxon>
    </lineage>
</organism>
<keyword evidence="2" id="KW-1185">Reference proteome</keyword>
<evidence type="ECO:0000313" key="1">
    <source>
        <dbReference type="EMBL" id="GBP13641.1"/>
    </source>
</evidence>